<feature type="compositionally biased region" description="Pro residues" evidence="1">
    <location>
        <begin position="7"/>
        <end position="26"/>
    </location>
</feature>
<evidence type="ECO:0000256" key="1">
    <source>
        <dbReference type="SAM" id="MobiDB-lite"/>
    </source>
</evidence>
<reference evidence="2 4" key="1">
    <citation type="journal article" date="2024" name="Plant J.">
        <title>Genome sequences and population genomics reveal climatic adaptation and genomic divergence between two closely related sweetgum species.</title>
        <authorList>
            <person name="Xu W.Q."/>
            <person name="Ren C.Q."/>
            <person name="Zhang X.Y."/>
            <person name="Comes H.P."/>
            <person name="Liu X.H."/>
            <person name="Li Y.G."/>
            <person name="Kettle C.J."/>
            <person name="Jalonen R."/>
            <person name="Gaisberger H."/>
            <person name="Ma Y.Z."/>
            <person name="Qiu Y.X."/>
        </authorList>
    </citation>
    <scope>NUCLEOTIDE SEQUENCE [LARGE SCALE GENOMIC DNA]</scope>
    <source>
        <strain evidence="2">Hangzhou</strain>
    </source>
</reference>
<keyword evidence="4" id="KW-1185">Reference proteome</keyword>
<organism evidence="2 4">
    <name type="scientific">Liquidambar formosana</name>
    <name type="common">Formosan gum</name>
    <dbReference type="NCBI Taxonomy" id="63359"/>
    <lineage>
        <taxon>Eukaryota</taxon>
        <taxon>Viridiplantae</taxon>
        <taxon>Streptophyta</taxon>
        <taxon>Embryophyta</taxon>
        <taxon>Tracheophyta</taxon>
        <taxon>Spermatophyta</taxon>
        <taxon>Magnoliopsida</taxon>
        <taxon>eudicotyledons</taxon>
        <taxon>Gunneridae</taxon>
        <taxon>Pentapetalae</taxon>
        <taxon>Saxifragales</taxon>
        <taxon>Altingiaceae</taxon>
        <taxon>Liquidambar</taxon>
    </lineage>
</organism>
<name>A0AAP0WLJ3_LIQFO</name>
<accession>A0AAP0WLJ3</accession>
<dbReference type="PANTHER" id="PTHR37256:SF1">
    <property type="entry name" value="MYB-LIKE PROTEIN A"/>
    <property type="match status" value="1"/>
</dbReference>
<evidence type="ECO:0000313" key="4">
    <source>
        <dbReference type="Proteomes" id="UP001415857"/>
    </source>
</evidence>
<dbReference type="PANTHER" id="PTHR37256">
    <property type="entry name" value="E1A-BINDING PROTEIN P400-LIKE"/>
    <property type="match status" value="1"/>
</dbReference>
<comment type="caution">
    <text evidence="2">The sequence shown here is derived from an EMBL/GenBank/DDBJ whole genome shotgun (WGS) entry which is preliminary data.</text>
</comment>
<sequence length="128" mass="14220">MKQPNEQQPPPQSQPPQPLPLSPPPSLEQEGKIKTMRNPRVYPSSTAQFSNYVDNFSYSFLTYAPPNPYSWPASSPISPLPVAGNLNHALPIQTLGLNLNFHDFNNLDASLYLNNNNHPSILLSVHGF</sequence>
<gene>
    <name evidence="2" type="ORF">L1049_018342</name>
    <name evidence="3" type="ORF">L1049_018551</name>
</gene>
<dbReference type="AlphaFoldDB" id="A0AAP0WLJ3"/>
<dbReference type="Proteomes" id="UP001415857">
    <property type="component" value="Unassembled WGS sequence"/>
</dbReference>
<evidence type="ECO:0000313" key="2">
    <source>
        <dbReference type="EMBL" id="KAK9273532.1"/>
    </source>
</evidence>
<protein>
    <submittedName>
        <fullName evidence="2">Uncharacterized protein</fullName>
    </submittedName>
</protein>
<reference evidence="2" key="2">
    <citation type="submission" date="2024-04" db="EMBL/GenBank/DDBJ databases">
        <authorList>
            <person name="Xu W."/>
            <person name="Ren C."/>
        </authorList>
    </citation>
    <scope>NUCLEOTIDE SEQUENCE</scope>
    <source>
        <strain evidence="2">Hangzhou</strain>
        <tissue evidence="2">Leaves</tissue>
    </source>
</reference>
<evidence type="ECO:0000313" key="3">
    <source>
        <dbReference type="EMBL" id="KAK9273741.1"/>
    </source>
</evidence>
<dbReference type="EMBL" id="JBBPBK010000012">
    <property type="protein sequence ID" value="KAK9273532.1"/>
    <property type="molecule type" value="Genomic_DNA"/>
</dbReference>
<proteinExistence type="predicted"/>
<feature type="region of interest" description="Disordered" evidence="1">
    <location>
        <begin position="1"/>
        <end position="40"/>
    </location>
</feature>
<dbReference type="EMBL" id="JBBPBK010000012">
    <property type="protein sequence ID" value="KAK9273741.1"/>
    <property type="molecule type" value="Genomic_DNA"/>
</dbReference>